<dbReference type="EMBL" id="JAUZQC010000004">
    <property type="protein sequence ID" value="KAK5871905.1"/>
    <property type="molecule type" value="Genomic_DNA"/>
</dbReference>
<sequence>MTRELEAAESQRAAMRLALVTTTRSAMDTLSQRLNNIERGTPPAHKEHLDTSPYQPRRRLFGFQVDQGDPQPLQPAVLR</sequence>
<comment type="caution">
    <text evidence="1">The sequence shown here is derived from an EMBL/GenBank/DDBJ whole genome shotgun (WGS) entry which is preliminary data.</text>
</comment>
<protein>
    <submittedName>
        <fullName evidence="1">Uncharacterized protein</fullName>
    </submittedName>
</protein>
<evidence type="ECO:0000313" key="1">
    <source>
        <dbReference type="EMBL" id="KAK5871905.1"/>
    </source>
</evidence>
<accession>A0AAN7Y3E9</accession>
<organism evidence="1 2">
    <name type="scientific">Eleginops maclovinus</name>
    <name type="common">Patagonian blennie</name>
    <name type="synonym">Eleginus maclovinus</name>
    <dbReference type="NCBI Taxonomy" id="56733"/>
    <lineage>
        <taxon>Eukaryota</taxon>
        <taxon>Metazoa</taxon>
        <taxon>Chordata</taxon>
        <taxon>Craniata</taxon>
        <taxon>Vertebrata</taxon>
        <taxon>Euteleostomi</taxon>
        <taxon>Actinopterygii</taxon>
        <taxon>Neopterygii</taxon>
        <taxon>Teleostei</taxon>
        <taxon>Neoteleostei</taxon>
        <taxon>Acanthomorphata</taxon>
        <taxon>Eupercaria</taxon>
        <taxon>Perciformes</taxon>
        <taxon>Notothenioidei</taxon>
        <taxon>Eleginopidae</taxon>
        <taxon>Eleginops</taxon>
    </lineage>
</organism>
<name>A0AAN7Y3E9_ELEMC</name>
<gene>
    <name evidence="1" type="ORF">PBY51_012645</name>
</gene>
<dbReference type="AlphaFoldDB" id="A0AAN7Y3E9"/>
<reference evidence="1 2" key="1">
    <citation type="journal article" date="2023" name="Genes (Basel)">
        <title>Chromosome-Level Genome Assembly and Circadian Gene Repertoire of the Patagonia Blennie Eleginops maclovinus-The Closest Ancestral Proxy of Antarctic Cryonotothenioids.</title>
        <authorList>
            <person name="Cheng C.C."/>
            <person name="Rivera-Colon A.G."/>
            <person name="Minhas B.F."/>
            <person name="Wilson L."/>
            <person name="Rayamajhi N."/>
            <person name="Vargas-Chacoff L."/>
            <person name="Catchen J.M."/>
        </authorList>
    </citation>
    <scope>NUCLEOTIDE SEQUENCE [LARGE SCALE GENOMIC DNA]</scope>
    <source>
        <strain evidence="1">JMC-PN-2008</strain>
    </source>
</reference>
<keyword evidence="2" id="KW-1185">Reference proteome</keyword>
<proteinExistence type="predicted"/>
<dbReference type="Proteomes" id="UP001346869">
    <property type="component" value="Unassembled WGS sequence"/>
</dbReference>
<reference evidence="1 2" key="2">
    <citation type="journal article" date="2023" name="Mol. Biol. Evol.">
        <title>Genomics of Secondarily Temperate Adaptation in the Only Non-Antarctic Icefish.</title>
        <authorList>
            <person name="Rivera-Colon A.G."/>
            <person name="Rayamajhi N."/>
            <person name="Minhas B.F."/>
            <person name="Madrigal G."/>
            <person name="Bilyk K.T."/>
            <person name="Yoon V."/>
            <person name="Hune M."/>
            <person name="Gregory S."/>
            <person name="Cheng C.H.C."/>
            <person name="Catchen J.M."/>
        </authorList>
    </citation>
    <scope>NUCLEOTIDE SEQUENCE [LARGE SCALE GENOMIC DNA]</scope>
    <source>
        <strain evidence="1">JMC-PN-2008</strain>
    </source>
</reference>
<evidence type="ECO:0000313" key="2">
    <source>
        <dbReference type="Proteomes" id="UP001346869"/>
    </source>
</evidence>